<reference evidence="17 18" key="1">
    <citation type="submission" date="2016-10" db="EMBL/GenBank/DDBJ databases">
        <title>Genome sequence of Mycobacterium talmonii.</title>
        <authorList>
            <person name="Greninger A.L."/>
            <person name="Elliott B."/>
            <person name="Vasireddy S."/>
            <person name="Vasireddy R."/>
        </authorList>
    </citation>
    <scope>NUCLEOTIDE SEQUENCE [LARGE SCALE GENOMIC DNA]</scope>
    <source>
        <strain evidence="18">NE-TNMC-100812</strain>
    </source>
</reference>
<dbReference type="InterPro" id="IPR004095">
    <property type="entry name" value="TGS"/>
</dbReference>
<dbReference type="CDD" id="cd00771">
    <property type="entry name" value="ThrRS_core"/>
    <property type="match status" value="1"/>
</dbReference>
<feature type="binding site" evidence="14">
    <location>
        <position position="417"/>
    </location>
    <ligand>
        <name>Zn(2+)</name>
        <dbReference type="ChEBI" id="CHEBI:29105"/>
        <note>catalytic</note>
    </ligand>
</feature>
<keyword evidence="10 14" id="KW-0694">RNA-binding</keyword>
<comment type="subunit">
    <text evidence="14">Homodimer.</text>
</comment>
<evidence type="ECO:0000256" key="5">
    <source>
        <dbReference type="ARBA" id="ARBA00022598"/>
    </source>
</evidence>
<evidence type="ECO:0000256" key="13">
    <source>
        <dbReference type="ARBA" id="ARBA00049515"/>
    </source>
</evidence>
<dbReference type="RefSeq" id="WP_071022516.1">
    <property type="nucleotide sequence ID" value="NZ_MLQM01000014.1"/>
</dbReference>
<evidence type="ECO:0000256" key="8">
    <source>
        <dbReference type="ARBA" id="ARBA00022833"/>
    </source>
</evidence>
<dbReference type="InterPro" id="IPR033728">
    <property type="entry name" value="ThrRS_core"/>
</dbReference>
<evidence type="ECO:0000259" key="15">
    <source>
        <dbReference type="PROSITE" id="PS50862"/>
    </source>
</evidence>
<evidence type="ECO:0000259" key="16">
    <source>
        <dbReference type="PROSITE" id="PS51880"/>
    </source>
</evidence>
<feature type="binding site" evidence="14">
    <location>
        <position position="544"/>
    </location>
    <ligand>
        <name>Zn(2+)</name>
        <dbReference type="ChEBI" id="CHEBI:29105"/>
        <note>catalytic</note>
    </ligand>
</feature>
<dbReference type="InterPro" id="IPR036621">
    <property type="entry name" value="Anticodon-bd_dom_sf"/>
</dbReference>
<sequence>MSAPAKPPAAAPIRVPAGTTAAAAVRDAGLPSRGAPDAVVVVRDAEGKLRDLSWTPDVDAEVVPVPADSDDGRSVIRHSCAHVLAQAVQELFPAAKLGIGPPITDGFYYDFDVPEAFTPEDLAALEKRMRQIVKEGQLFARRVYESKEQARAELADEPYKLELVDDKSGDAEIMEVGGDELTAYDNLNPRTKERVWGDLCRGPHIPTTRFIPAFKLTRSSAAYWRGDQNNASLQRIYGTAWESQEALDRHLELIEEALRRDHRKLGVELDLFSFPDEIGSGLPVFHPKGGIIRRELEEYSRRKHIEAGYEFVTTPHITKAHLFETSGHLAWYADGMYPPMHLDAEHNDDGTVRKPGQDYYLKPMNCPMHHLIFRSRGRSYRELPLRLFEFGSVYRYERSGVVHGLTRVRGMTQDDAHIYTTREQLRDELASLLRFVLDLLADYGLEEFYLELSTKDPEKYVGSDEVWEEATDTLRQVAEASGLQLVPDPGGAAFYGPKISVQVRDALGRSWQMSTIQLDFNMPDRFDLEYTAADGSRQRPVLIHRALFGSIERFFGVLTEHYAGAFPAWLAPVQVVGIPVADEHVDYLESVAAQLKARGVRVQVDSGDDRMAKKIVTHTNQKVPFMLLAGDRDVAAGAVSFRFGDRTQINGVPLDDAIAAIVGWIAERENTAPTADLVKVGDSA</sequence>
<dbReference type="GO" id="GO:0000049">
    <property type="term" value="F:tRNA binding"/>
    <property type="evidence" value="ECO:0007669"/>
    <property type="project" value="UniProtKB-KW"/>
</dbReference>
<dbReference type="GO" id="GO:0004829">
    <property type="term" value="F:threonine-tRNA ligase activity"/>
    <property type="evidence" value="ECO:0007669"/>
    <property type="project" value="UniProtKB-UniRule"/>
</dbReference>
<dbReference type="Gene3D" id="3.40.50.800">
    <property type="entry name" value="Anticodon-binding domain"/>
    <property type="match status" value="1"/>
</dbReference>
<dbReference type="GO" id="GO:0005524">
    <property type="term" value="F:ATP binding"/>
    <property type="evidence" value="ECO:0007669"/>
    <property type="project" value="UniProtKB-UniRule"/>
</dbReference>
<keyword evidence="6 14" id="KW-0479">Metal-binding</keyword>
<dbReference type="GO" id="GO:0006435">
    <property type="term" value="P:threonyl-tRNA aminoacylation"/>
    <property type="evidence" value="ECO:0007669"/>
    <property type="project" value="UniProtKB-UniRule"/>
</dbReference>
<dbReference type="PANTHER" id="PTHR11451">
    <property type="entry name" value="THREONINE-TRNA LIGASE"/>
    <property type="match status" value="1"/>
</dbReference>
<dbReference type="NCBIfam" id="TIGR00418">
    <property type="entry name" value="thrS"/>
    <property type="match status" value="1"/>
</dbReference>
<dbReference type="Gene3D" id="3.30.54.20">
    <property type="match status" value="1"/>
</dbReference>
<gene>
    <name evidence="14" type="primary">thrS</name>
    <name evidence="17" type="ORF">BKN37_04955</name>
</gene>
<keyword evidence="7 14" id="KW-0547">Nucleotide-binding</keyword>
<dbReference type="HAMAP" id="MF_00184">
    <property type="entry name" value="Thr_tRNA_synth"/>
    <property type="match status" value="1"/>
</dbReference>
<organism evidence="17 18">
    <name type="scientific">Mycobacterium talmoniae</name>
    <dbReference type="NCBI Taxonomy" id="1858794"/>
    <lineage>
        <taxon>Bacteria</taxon>
        <taxon>Bacillati</taxon>
        <taxon>Actinomycetota</taxon>
        <taxon>Actinomycetes</taxon>
        <taxon>Mycobacteriales</taxon>
        <taxon>Mycobacteriaceae</taxon>
        <taxon>Mycobacterium</taxon>
    </lineage>
</organism>
<comment type="caution">
    <text evidence="14">Lacks conserved residue(s) required for the propagation of feature annotation.</text>
</comment>
<dbReference type="Gene3D" id="3.30.930.10">
    <property type="entry name" value="Bira Bifunctional Protein, Domain 2"/>
    <property type="match status" value="1"/>
</dbReference>
<keyword evidence="9 14" id="KW-0067">ATP-binding</keyword>
<comment type="cofactor">
    <cofactor evidence="14">
        <name>Zn(2+)</name>
        <dbReference type="ChEBI" id="CHEBI:29105"/>
    </cofactor>
    <text evidence="14">Binds 1 zinc ion per subunit.</text>
</comment>
<dbReference type="InterPro" id="IPR012947">
    <property type="entry name" value="tRNA_SAD"/>
</dbReference>
<dbReference type="FunFam" id="3.30.930.10:FF:000019">
    <property type="entry name" value="Threonine--tRNA ligase"/>
    <property type="match status" value="1"/>
</dbReference>
<dbReference type="InterPro" id="IPR047246">
    <property type="entry name" value="ThrRS_anticodon"/>
</dbReference>
<evidence type="ECO:0000256" key="11">
    <source>
        <dbReference type="ARBA" id="ARBA00022917"/>
    </source>
</evidence>
<dbReference type="InterPro" id="IPR006195">
    <property type="entry name" value="aa-tRNA-synth_II"/>
</dbReference>
<dbReference type="Pfam" id="PF07973">
    <property type="entry name" value="tRNA_SAD"/>
    <property type="match status" value="1"/>
</dbReference>
<dbReference type="FunFam" id="3.40.50.800:FF:000001">
    <property type="entry name" value="Threonine--tRNA ligase"/>
    <property type="match status" value="1"/>
</dbReference>
<comment type="similarity">
    <text evidence="2 14">Belongs to the class-II aminoacyl-tRNA synthetase family.</text>
</comment>
<evidence type="ECO:0000256" key="1">
    <source>
        <dbReference type="ARBA" id="ARBA00004496"/>
    </source>
</evidence>
<accession>A0A1S1NN39</accession>
<protein>
    <recommendedName>
        <fullName evidence="14">Threonine--tRNA ligase</fullName>
        <ecNumber evidence="14">6.1.1.3</ecNumber>
    </recommendedName>
    <alternativeName>
        <fullName evidence="14">Threonyl-tRNA synthetase</fullName>
        <shortName evidence="14">ThrRS</shortName>
    </alternativeName>
</protein>
<dbReference type="CDD" id="cd00860">
    <property type="entry name" value="ThrRS_anticodon"/>
    <property type="match status" value="1"/>
</dbReference>
<keyword evidence="12 14" id="KW-0030">Aminoacyl-tRNA synthetase</keyword>
<comment type="subcellular location">
    <subcellularLocation>
        <location evidence="1 14">Cytoplasm</location>
    </subcellularLocation>
</comment>
<evidence type="ECO:0000256" key="4">
    <source>
        <dbReference type="ARBA" id="ARBA00022555"/>
    </source>
</evidence>
<dbReference type="GO" id="GO:0005737">
    <property type="term" value="C:cytoplasm"/>
    <property type="evidence" value="ECO:0007669"/>
    <property type="project" value="UniProtKB-SubCell"/>
</dbReference>
<comment type="caution">
    <text evidence="17">The sequence shown here is derived from an EMBL/GenBank/DDBJ whole genome shotgun (WGS) entry which is preliminary data.</text>
</comment>
<feature type="binding site" evidence="14">
    <location>
        <position position="366"/>
    </location>
    <ligand>
        <name>Zn(2+)</name>
        <dbReference type="ChEBI" id="CHEBI:29105"/>
        <note>catalytic</note>
    </ligand>
</feature>
<evidence type="ECO:0000256" key="6">
    <source>
        <dbReference type="ARBA" id="ARBA00022723"/>
    </source>
</evidence>
<dbReference type="PANTHER" id="PTHR11451:SF44">
    <property type="entry name" value="THREONINE--TRNA LIGASE, CHLOROPLASTIC_MITOCHONDRIAL 2"/>
    <property type="match status" value="1"/>
</dbReference>
<proteinExistence type="inferred from homology"/>
<dbReference type="Proteomes" id="UP000179734">
    <property type="component" value="Unassembled WGS sequence"/>
</dbReference>
<dbReference type="Gene3D" id="3.30.980.10">
    <property type="entry name" value="Threonyl-trna Synthetase, Chain A, domain 2"/>
    <property type="match status" value="1"/>
</dbReference>
<keyword evidence="5 14" id="KW-0436">Ligase</keyword>
<dbReference type="InterPro" id="IPR018163">
    <property type="entry name" value="Thr/Ala-tRNA-synth_IIc_edit"/>
</dbReference>
<keyword evidence="18" id="KW-1185">Reference proteome</keyword>
<name>A0A1S1NN39_9MYCO</name>
<evidence type="ECO:0000256" key="7">
    <source>
        <dbReference type="ARBA" id="ARBA00022741"/>
    </source>
</evidence>
<dbReference type="EMBL" id="MLQM01000014">
    <property type="protein sequence ID" value="OHV05662.1"/>
    <property type="molecule type" value="Genomic_DNA"/>
</dbReference>
<keyword evidence="4 14" id="KW-0820">tRNA-binding</keyword>
<dbReference type="InterPro" id="IPR045864">
    <property type="entry name" value="aa-tRNA-synth_II/BPL/LPL"/>
</dbReference>
<comment type="catalytic activity">
    <reaction evidence="13 14">
        <text>tRNA(Thr) + L-threonine + ATP = L-threonyl-tRNA(Thr) + AMP + diphosphate + H(+)</text>
        <dbReference type="Rhea" id="RHEA:24624"/>
        <dbReference type="Rhea" id="RHEA-COMP:9670"/>
        <dbReference type="Rhea" id="RHEA-COMP:9704"/>
        <dbReference type="ChEBI" id="CHEBI:15378"/>
        <dbReference type="ChEBI" id="CHEBI:30616"/>
        <dbReference type="ChEBI" id="CHEBI:33019"/>
        <dbReference type="ChEBI" id="CHEBI:57926"/>
        <dbReference type="ChEBI" id="CHEBI:78442"/>
        <dbReference type="ChEBI" id="CHEBI:78534"/>
        <dbReference type="ChEBI" id="CHEBI:456215"/>
        <dbReference type="EC" id="6.1.1.3"/>
    </reaction>
</comment>
<dbReference type="InterPro" id="IPR002314">
    <property type="entry name" value="aa-tRNA-synt_IIb"/>
</dbReference>
<dbReference type="PRINTS" id="PR01047">
    <property type="entry name" value="TRNASYNTHTHR"/>
</dbReference>
<dbReference type="GO" id="GO:0046872">
    <property type="term" value="F:metal ion binding"/>
    <property type="evidence" value="ECO:0007669"/>
    <property type="project" value="UniProtKB-KW"/>
</dbReference>
<feature type="domain" description="TGS" evidence="16">
    <location>
        <begin position="1"/>
        <end position="66"/>
    </location>
</feature>
<evidence type="ECO:0000256" key="14">
    <source>
        <dbReference type="HAMAP-Rule" id="MF_00184"/>
    </source>
</evidence>
<evidence type="ECO:0000313" key="17">
    <source>
        <dbReference type="EMBL" id="OHV05662.1"/>
    </source>
</evidence>
<dbReference type="FunFam" id="3.30.980.10:FF:000005">
    <property type="entry name" value="Threonyl-tRNA synthetase, mitochondrial"/>
    <property type="match status" value="1"/>
</dbReference>
<feature type="domain" description="Aminoacyl-transfer RNA synthetases class-II family profile" evidence="15">
    <location>
        <begin position="292"/>
        <end position="567"/>
    </location>
</feature>
<dbReference type="FunFam" id="3.30.54.20:FF:000003">
    <property type="entry name" value="Threonine--tRNA ligase"/>
    <property type="match status" value="1"/>
</dbReference>
<keyword evidence="3 14" id="KW-0963">Cytoplasm</keyword>
<dbReference type="InterPro" id="IPR002320">
    <property type="entry name" value="Thr-tRNA-ligase_IIa"/>
</dbReference>
<evidence type="ECO:0000313" key="18">
    <source>
        <dbReference type="Proteomes" id="UP000179734"/>
    </source>
</evidence>
<evidence type="ECO:0000256" key="3">
    <source>
        <dbReference type="ARBA" id="ARBA00022490"/>
    </source>
</evidence>
<dbReference type="PROSITE" id="PS51880">
    <property type="entry name" value="TGS"/>
    <property type="match status" value="1"/>
</dbReference>
<dbReference type="AlphaFoldDB" id="A0A1S1NN39"/>
<dbReference type="PROSITE" id="PS50862">
    <property type="entry name" value="AA_TRNA_LIGASE_II"/>
    <property type="match status" value="1"/>
</dbReference>
<evidence type="ECO:0000256" key="12">
    <source>
        <dbReference type="ARBA" id="ARBA00023146"/>
    </source>
</evidence>
<evidence type="ECO:0000256" key="9">
    <source>
        <dbReference type="ARBA" id="ARBA00022840"/>
    </source>
</evidence>
<evidence type="ECO:0000256" key="10">
    <source>
        <dbReference type="ARBA" id="ARBA00022884"/>
    </source>
</evidence>
<dbReference type="SMART" id="SM00863">
    <property type="entry name" value="tRNA_SAD"/>
    <property type="match status" value="1"/>
</dbReference>
<keyword evidence="8 14" id="KW-0862">Zinc</keyword>
<dbReference type="SUPFAM" id="SSF55681">
    <property type="entry name" value="Class II aaRS and biotin synthetases"/>
    <property type="match status" value="1"/>
</dbReference>
<dbReference type="Pfam" id="PF00587">
    <property type="entry name" value="tRNA-synt_2b"/>
    <property type="match status" value="1"/>
</dbReference>
<dbReference type="SUPFAM" id="SSF52954">
    <property type="entry name" value="Class II aaRS ABD-related"/>
    <property type="match status" value="1"/>
</dbReference>
<dbReference type="InterPro" id="IPR004154">
    <property type="entry name" value="Anticodon-bd"/>
</dbReference>
<dbReference type="Pfam" id="PF03129">
    <property type="entry name" value="HGTP_anticodon"/>
    <property type="match status" value="1"/>
</dbReference>
<dbReference type="SUPFAM" id="SSF55186">
    <property type="entry name" value="ThrRS/AlaRS common domain"/>
    <property type="match status" value="1"/>
</dbReference>
<dbReference type="EC" id="6.1.1.3" evidence="14"/>
<evidence type="ECO:0000256" key="2">
    <source>
        <dbReference type="ARBA" id="ARBA00008226"/>
    </source>
</evidence>
<keyword evidence="11 14" id="KW-0648">Protein biosynthesis</keyword>